<dbReference type="GO" id="GO:0005975">
    <property type="term" value="P:carbohydrate metabolic process"/>
    <property type="evidence" value="ECO:0007669"/>
    <property type="project" value="InterPro"/>
</dbReference>
<dbReference type="RefSeq" id="WP_082110412.1">
    <property type="nucleotide sequence ID" value="NZ_CP011451.1"/>
</dbReference>
<gene>
    <name evidence="4" type="ORF">BCL69_10874</name>
</gene>
<dbReference type="InterPro" id="IPR013738">
    <property type="entry name" value="Beta_galactosidase_Trimer"/>
</dbReference>
<dbReference type="InterPro" id="IPR052177">
    <property type="entry name" value="Divisome_Glycosyl_Hydrolase"/>
</dbReference>
<dbReference type="EMBL" id="VNHT01000087">
    <property type="protein sequence ID" value="TYP74450.1"/>
    <property type="molecule type" value="Genomic_DNA"/>
</dbReference>
<dbReference type="InterPro" id="IPR003790">
    <property type="entry name" value="GHL10"/>
</dbReference>
<dbReference type="Gene3D" id="3.40.50.880">
    <property type="match status" value="1"/>
</dbReference>
<evidence type="ECO:0000313" key="5">
    <source>
        <dbReference type="Proteomes" id="UP000324176"/>
    </source>
</evidence>
<keyword evidence="1" id="KW-0732">Signal</keyword>
<feature type="domain" description="Beta-galactosidase trimerisation" evidence="3">
    <location>
        <begin position="426"/>
        <end position="579"/>
    </location>
</feature>
<proteinExistence type="predicted"/>
<dbReference type="AlphaFoldDB" id="A0A5D3YA08"/>
<evidence type="ECO:0000259" key="2">
    <source>
        <dbReference type="Pfam" id="PF02638"/>
    </source>
</evidence>
<dbReference type="InterPro" id="IPR017853">
    <property type="entry name" value="GH"/>
</dbReference>
<comment type="caution">
    <text evidence="4">The sequence shown here is derived from an EMBL/GenBank/DDBJ whole genome shotgun (WGS) entry which is preliminary data.</text>
</comment>
<dbReference type="GO" id="GO:0004565">
    <property type="term" value="F:beta-galactosidase activity"/>
    <property type="evidence" value="ECO:0007669"/>
    <property type="project" value="InterPro"/>
</dbReference>
<dbReference type="PANTHER" id="PTHR43405:SF1">
    <property type="entry name" value="GLYCOSYL HYDROLASE DIGH"/>
    <property type="match status" value="1"/>
</dbReference>
<feature type="domain" description="Glycosyl hydrolase-like 10" evidence="2">
    <location>
        <begin position="120"/>
        <end position="294"/>
    </location>
</feature>
<accession>A0A5D3YA08</accession>
<dbReference type="Proteomes" id="UP000324176">
    <property type="component" value="Unassembled WGS sequence"/>
</dbReference>
<name>A0A5D3YA08_9PROT</name>
<dbReference type="Pfam" id="PF08532">
    <property type="entry name" value="Glyco_hydro_42M"/>
    <property type="match status" value="1"/>
</dbReference>
<dbReference type="SUPFAM" id="SSF51445">
    <property type="entry name" value="(Trans)glycosidases"/>
    <property type="match status" value="1"/>
</dbReference>
<dbReference type="CDD" id="cd03143">
    <property type="entry name" value="A4_beta-galactosidase_middle_domain"/>
    <property type="match status" value="1"/>
</dbReference>
<evidence type="ECO:0000313" key="4">
    <source>
        <dbReference type="EMBL" id="TYP74450.1"/>
    </source>
</evidence>
<reference evidence="4 5" key="1">
    <citation type="submission" date="2019-07" db="EMBL/GenBank/DDBJ databases">
        <title>Active sludge and wastewater microbial communities from Klosterneuburg, Austria.</title>
        <authorList>
            <person name="Wagner M."/>
        </authorList>
    </citation>
    <scope>NUCLEOTIDE SEQUENCE [LARGE SCALE GENOMIC DNA]</scope>
    <source>
        <strain evidence="4 5">Nm2</strain>
    </source>
</reference>
<keyword evidence="4" id="KW-0378">Hydrolase</keyword>
<dbReference type="Pfam" id="PF02638">
    <property type="entry name" value="GHL10"/>
    <property type="match status" value="1"/>
</dbReference>
<dbReference type="PANTHER" id="PTHR43405">
    <property type="entry name" value="GLYCOSYL HYDROLASE DIGH"/>
    <property type="match status" value="1"/>
</dbReference>
<evidence type="ECO:0000259" key="3">
    <source>
        <dbReference type="Pfam" id="PF08532"/>
    </source>
</evidence>
<dbReference type="InterPro" id="IPR029062">
    <property type="entry name" value="Class_I_gatase-like"/>
</dbReference>
<sequence>MGGIISKYYSLLLSVKMYIEKRRWMDLKGLTVSFILALLGIFASLSLTNTAQAEEPAAFNSWVKTARIGGAELFTEMTAQEMGQIISNMVSQKVTVIEADSNLSSYLTDAQFEQELALMRSFAAEAHKRGLRVVWYYPSLEVLTPNGKNLEHTMFKDHPDWVQIGIDGQPNVFYGGSGRIHWVEKDAESAWMSPQSPYKDYFLDRVRKIAATGIDGLWLDVPLFNDIGVDWAGFDPYAIAKFKADTGLDAPVAENWTDPTWRRWIAWRRQEIALFLRDVASAGRAINPEFPLIVETVTLDYNATTAIALDGADLKNLEGITHVWEIDALSDGNGMRSSLEDDWISLIAMNKFGRAASGKKPSWVFTYGQLSDDAELVMAEALATRNNPYETKIPQMTTSVGADYRTRMFGWAQENSPYLFETQPGARVAVLYSSASRDYVDQAAGVGLYTDTTSNDPLWWTTNQLDSAYERQYLAEYRGMVKMLVHQHIPFEIVVNPVDSAELKPYETVILPAVQAISDTEAAILQQYVENGGNLIVTGANPTALDEYGTARADYALADLLGFSKSDSLPAEKQNTFGTGSVLFFSASLGKDYFVSSDATALEKLSGAVQATNTMPLTTDADRRVHFELSQLGNQTILQFVNFIGVNGSFTVEPTTFSVNLKIPDGKEVTGVALTSPDSTNTPGLRPLDYTASNQQIIFNVMLNQYALVVVSYDDTQASSNNHTPIASK</sequence>
<dbReference type="OrthoDB" id="7536405at2"/>
<dbReference type="Gene3D" id="3.20.20.80">
    <property type="entry name" value="Glycosidases"/>
    <property type="match status" value="1"/>
</dbReference>
<organism evidence="4 5">
    <name type="scientific">Nitrosomonas communis</name>
    <dbReference type="NCBI Taxonomy" id="44574"/>
    <lineage>
        <taxon>Bacteria</taxon>
        <taxon>Pseudomonadati</taxon>
        <taxon>Pseudomonadota</taxon>
        <taxon>Betaproteobacteria</taxon>
        <taxon>Nitrosomonadales</taxon>
        <taxon>Nitrosomonadaceae</taxon>
        <taxon>Nitrosomonas</taxon>
    </lineage>
</organism>
<protein>
    <submittedName>
        <fullName evidence="4">Glycosyl hydrolase family 10</fullName>
    </submittedName>
</protein>
<dbReference type="SUPFAM" id="SSF52317">
    <property type="entry name" value="Class I glutamine amidotransferase-like"/>
    <property type="match status" value="1"/>
</dbReference>
<evidence type="ECO:0000256" key="1">
    <source>
        <dbReference type="ARBA" id="ARBA00022729"/>
    </source>
</evidence>